<feature type="compositionally biased region" description="Polar residues" evidence="1">
    <location>
        <begin position="28"/>
        <end position="40"/>
    </location>
</feature>
<organism evidence="3 4">
    <name type="scientific">Streptomyces graminearus</name>
    <dbReference type="NCBI Taxonomy" id="284030"/>
    <lineage>
        <taxon>Bacteria</taxon>
        <taxon>Bacillati</taxon>
        <taxon>Actinomycetota</taxon>
        <taxon>Actinomycetes</taxon>
        <taxon>Kitasatosporales</taxon>
        <taxon>Streptomycetaceae</taxon>
        <taxon>Streptomyces</taxon>
    </lineage>
</organism>
<name>A0ABP6A9S5_9ACTN</name>
<reference evidence="4" key="1">
    <citation type="journal article" date="2019" name="Int. J. Syst. Evol. Microbiol.">
        <title>The Global Catalogue of Microorganisms (GCM) 10K type strain sequencing project: providing services to taxonomists for standard genome sequencing and annotation.</title>
        <authorList>
            <consortium name="The Broad Institute Genomics Platform"/>
            <consortium name="The Broad Institute Genome Sequencing Center for Infectious Disease"/>
            <person name="Wu L."/>
            <person name="Ma J."/>
        </authorList>
    </citation>
    <scope>NUCLEOTIDE SEQUENCE [LARGE SCALE GENOMIC DNA]</scope>
    <source>
        <strain evidence="4">JCM 6923</strain>
    </source>
</reference>
<evidence type="ECO:0000313" key="4">
    <source>
        <dbReference type="Proteomes" id="UP001501721"/>
    </source>
</evidence>
<keyword evidence="4" id="KW-1185">Reference proteome</keyword>
<feature type="region of interest" description="Disordered" evidence="1">
    <location>
        <begin position="16"/>
        <end position="41"/>
    </location>
</feature>
<sequence>MPDRYAAYLSLEQTADRRPQTADRIRGHQNSCVPGLSQTEDYARAPLRATHPSAPAEATERRVALRTRRQRLLAGAEPPRV</sequence>
<evidence type="ECO:0000256" key="1">
    <source>
        <dbReference type="SAM" id="MobiDB-lite"/>
    </source>
</evidence>
<protein>
    <recommendedName>
        <fullName evidence="2">DUF5753 domain-containing protein</fullName>
    </recommendedName>
</protein>
<feature type="compositionally biased region" description="Basic and acidic residues" evidence="1">
    <location>
        <begin position="16"/>
        <end position="26"/>
    </location>
</feature>
<accession>A0ABP6A9S5</accession>
<comment type="caution">
    <text evidence="3">The sequence shown here is derived from an EMBL/GenBank/DDBJ whole genome shotgun (WGS) entry which is preliminary data.</text>
</comment>
<dbReference type="Pfam" id="PF19054">
    <property type="entry name" value="DUF5753"/>
    <property type="match status" value="1"/>
</dbReference>
<dbReference type="EMBL" id="BAAATL010000051">
    <property type="protein sequence ID" value="GAA2510972.1"/>
    <property type="molecule type" value="Genomic_DNA"/>
</dbReference>
<evidence type="ECO:0000313" key="3">
    <source>
        <dbReference type="EMBL" id="GAA2510972.1"/>
    </source>
</evidence>
<proteinExistence type="predicted"/>
<evidence type="ECO:0000259" key="2">
    <source>
        <dbReference type="Pfam" id="PF19054"/>
    </source>
</evidence>
<dbReference type="InterPro" id="IPR043917">
    <property type="entry name" value="DUF5753"/>
</dbReference>
<dbReference type="Proteomes" id="UP001501721">
    <property type="component" value="Unassembled WGS sequence"/>
</dbReference>
<gene>
    <name evidence="3" type="ORF">GCM10010422_73550</name>
</gene>
<feature type="domain" description="DUF5753" evidence="2">
    <location>
        <begin position="20"/>
        <end position="81"/>
    </location>
</feature>